<reference evidence="2 3" key="1">
    <citation type="submission" date="2015-03" db="EMBL/GenBank/DDBJ databases">
        <title>Draft Genome Sequence of Burkholderia andropogonis type strain ICMP2807, isolated from Sorghum bicolor.</title>
        <authorList>
            <person name="Lopes-Santos L."/>
            <person name="Castro D.B."/>
            <person name="Ottoboni L.M."/>
            <person name="Park D."/>
            <person name="Weirc B.S."/>
            <person name="Destefano S.A."/>
        </authorList>
    </citation>
    <scope>NUCLEOTIDE SEQUENCE [LARGE SCALE GENOMIC DNA]</scope>
    <source>
        <strain evidence="2 3">ICMP2807</strain>
    </source>
</reference>
<protein>
    <submittedName>
        <fullName evidence="2">Uncharacterized protein</fullName>
    </submittedName>
</protein>
<name>A0A0F5JVN7_9BURK</name>
<gene>
    <name evidence="2" type="ORF">WM40_21470</name>
</gene>
<proteinExistence type="predicted"/>
<dbReference type="AlphaFoldDB" id="A0A0F5JVN7"/>
<keyword evidence="1" id="KW-0472">Membrane</keyword>
<organism evidence="2 3">
    <name type="scientific">Robbsia andropogonis</name>
    <dbReference type="NCBI Taxonomy" id="28092"/>
    <lineage>
        <taxon>Bacteria</taxon>
        <taxon>Pseudomonadati</taxon>
        <taxon>Pseudomonadota</taxon>
        <taxon>Betaproteobacteria</taxon>
        <taxon>Burkholderiales</taxon>
        <taxon>Burkholderiaceae</taxon>
        <taxon>Robbsia</taxon>
    </lineage>
</organism>
<dbReference type="EMBL" id="LAQU01000033">
    <property type="protein sequence ID" value="KKB61730.1"/>
    <property type="molecule type" value="Genomic_DNA"/>
</dbReference>
<comment type="caution">
    <text evidence="2">The sequence shown here is derived from an EMBL/GenBank/DDBJ whole genome shotgun (WGS) entry which is preliminary data.</text>
</comment>
<evidence type="ECO:0000313" key="2">
    <source>
        <dbReference type="EMBL" id="KKB61730.1"/>
    </source>
</evidence>
<accession>A0A0F5JVN7</accession>
<sequence length="71" mass="8197">MRRSLALASDDLFKRTLHPLQITYFSLYILQMFARHAIGIGARPIRMMNERKQFANLVDSEAELSAATNER</sequence>
<keyword evidence="1" id="KW-1133">Transmembrane helix</keyword>
<dbReference type="STRING" id="28092.WM40_21470"/>
<evidence type="ECO:0000313" key="3">
    <source>
        <dbReference type="Proteomes" id="UP000033618"/>
    </source>
</evidence>
<feature type="transmembrane region" description="Helical" evidence="1">
    <location>
        <begin position="20"/>
        <end position="42"/>
    </location>
</feature>
<evidence type="ECO:0000256" key="1">
    <source>
        <dbReference type="SAM" id="Phobius"/>
    </source>
</evidence>
<keyword evidence="3" id="KW-1185">Reference proteome</keyword>
<keyword evidence="1" id="KW-0812">Transmembrane</keyword>
<dbReference type="Proteomes" id="UP000033618">
    <property type="component" value="Unassembled WGS sequence"/>
</dbReference>